<dbReference type="InterPro" id="IPR032710">
    <property type="entry name" value="NTF2-like_dom_sf"/>
</dbReference>
<evidence type="ECO:0000313" key="1">
    <source>
        <dbReference type="EMBL" id="AYN67653.1"/>
    </source>
</evidence>
<accession>A0A3G2L615</accession>
<sequence>MNRKEIAAEFLKSAGMGRVDEAYEKYVSHKFVHHNQYFKGSRNALLEAMKEAHLTHPNKSIDIKYSYEDGDTVLTHSLVVKEDMDIAVVHIFRFESDKIVELWDLGQVIEKDSPNENGLF</sequence>
<keyword evidence="2" id="KW-1185">Reference proteome</keyword>
<protein>
    <submittedName>
        <fullName evidence="1">Nuclear transport factor 2 family protein</fullName>
    </submittedName>
</protein>
<dbReference type="Proteomes" id="UP000276309">
    <property type="component" value="Chromosome"/>
</dbReference>
<dbReference type="SUPFAM" id="SSF54427">
    <property type="entry name" value="NTF2-like"/>
    <property type="match status" value="1"/>
</dbReference>
<name>A0A3G2L615_9FLAO</name>
<organism evidence="1 2">
    <name type="scientific">Euzebyella marina</name>
    <dbReference type="NCBI Taxonomy" id="1761453"/>
    <lineage>
        <taxon>Bacteria</taxon>
        <taxon>Pseudomonadati</taxon>
        <taxon>Bacteroidota</taxon>
        <taxon>Flavobacteriia</taxon>
        <taxon>Flavobacteriales</taxon>
        <taxon>Flavobacteriaceae</taxon>
        <taxon>Euzebyella</taxon>
    </lineage>
</organism>
<dbReference type="OrthoDB" id="9812089at2"/>
<evidence type="ECO:0000313" key="2">
    <source>
        <dbReference type="Proteomes" id="UP000276309"/>
    </source>
</evidence>
<gene>
    <name evidence="1" type="ORF">D1013_09875</name>
</gene>
<dbReference type="AlphaFoldDB" id="A0A3G2L615"/>
<dbReference type="KEGG" id="emar:D1013_09875"/>
<dbReference type="EMBL" id="CP032050">
    <property type="protein sequence ID" value="AYN67653.1"/>
    <property type="molecule type" value="Genomic_DNA"/>
</dbReference>
<proteinExistence type="predicted"/>
<reference evidence="1 2" key="1">
    <citation type="submission" date="2018-08" db="EMBL/GenBank/DDBJ databases">
        <title>The reduced genetic potential of extracellular carbohydrate catabolism in Euzebyella marina RN62, a Flavobacteriia bacterium isolated from the hadal water.</title>
        <authorList>
            <person name="Xue C."/>
        </authorList>
    </citation>
    <scope>NUCLEOTIDE SEQUENCE [LARGE SCALE GENOMIC DNA]</scope>
    <source>
        <strain evidence="1 2">RN62</strain>
    </source>
</reference>
<dbReference type="Gene3D" id="3.10.450.50">
    <property type="match status" value="1"/>
</dbReference>
<dbReference type="RefSeq" id="WP_121848669.1">
    <property type="nucleotide sequence ID" value="NZ_CP032050.1"/>
</dbReference>